<proteinExistence type="predicted"/>
<keyword evidence="2" id="KW-1185">Reference proteome</keyword>
<dbReference type="AlphaFoldDB" id="A0A923SR76"/>
<evidence type="ECO:0000313" key="2">
    <source>
        <dbReference type="Proteomes" id="UP000644115"/>
    </source>
</evidence>
<reference evidence="1" key="1">
    <citation type="submission" date="2020-08" db="EMBL/GenBank/DDBJ databases">
        <authorList>
            <person name="Liu C."/>
            <person name="Sun Q."/>
        </authorList>
    </citation>
    <scope>NUCLEOTIDE SEQUENCE</scope>
    <source>
        <strain evidence="1">BX16</strain>
    </source>
</reference>
<sequence length="92" mass="10747">MYTRGLQRKNRHDAGAVRYFRRSRQRETYYACIIQDALACCTQGLEFVLAGEHTYPDDYPKEGEEITVTGIFDTYEEDGFKYCQLINASMEQ</sequence>
<dbReference type="RefSeq" id="WP_249286596.1">
    <property type="nucleotide sequence ID" value="NZ_JACRWC010000050.1"/>
</dbReference>
<protein>
    <submittedName>
        <fullName evidence="1">Uncharacterized protein</fullName>
    </submittedName>
</protein>
<dbReference type="Proteomes" id="UP000644115">
    <property type="component" value="Unassembled WGS sequence"/>
</dbReference>
<dbReference type="EMBL" id="JACRWC010000050">
    <property type="protein sequence ID" value="MBC5999125.1"/>
    <property type="molecule type" value="Genomic_DNA"/>
</dbReference>
<accession>A0A923SR76</accession>
<organism evidence="1 2">
    <name type="scientific">Lentihominibacter faecis</name>
    <dbReference type="NCBI Taxonomy" id="2764712"/>
    <lineage>
        <taxon>Bacteria</taxon>
        <taxon>Bacillati</taxon>
        <taxon>Bacillota</taxon>
        <taxon>Clostridia</taxon>
        <taxon>Peptostreptococcales</taxon>
        <taxon>Anaerovoracaceae</taxon>
        <taxon>Lentihominibacter</taxon>
    </lineage>
</organism>
<gene>
    <name evidence="1" type="ORF">H8876_03815</name>
</gene>
<name>A0A923SR76_9FIRM</name>
<evidence type="ECO:0000313" key="1">
    <source>
        <dbReference type="EMBL" id="MBC5999125.1"/>
    </source>
</evidence>
<comment type="caution">
    <text evidence="1">The sequence shown here is derived from an EMBL/GenBank/DDBJ whole genome shotgun (WGS) entry which is preliminary data.</text>
</comment>